<reference evidence="2" key="1">
    <citation type="submission" date="2022-08" db="EMBL/GenBank/DDBJ databases">
        <authorList>
            <person name="Marques A."/>
        </authorList>
    </citation>
    <scope>NUCLEOTIDE SEQUENCE</scope>
    <source>
        <strain evidence="2">RhyPub2mFocal</strain>
        <tissue evidence="2">Leaves</tissue>
    </source>
</reference>
<protein>
    <submittedName>
        <fullName evidence="2">F-box family protein</fullName>
    </submittedName>
</protein>
<dbReference type="InterPro" id="IPR032675">
    <property type="entry name" value="LRR_dom_sf"/>
</dbReference>
<dbReference type="Gene3D" id="1.20.1280.50">
    <property type="match status" value="1"/>
</dbReference>
<evidence type="ECO:0000313" key="3">
    <source>
        <dbReference type="Proteomes" id="UP001140206"/>
    </source>
</evidence>
<dbReference type="AlphaFoldDB" id="A0AAV8GQ69"/>
<dbReference type="InterPro" id="IPR053197">
    <property type="entry name" value="F-box_SCFL_complex_component"/>
</dbReference>
<dbReference type="EMBL" id="JAMFTS010000001">
    <property type="protein sequence ID" value="KAJ4805467.1"/>
    <property type="molecule type" value="Genomic_DNA"/>
</dbReference>
<dbReference type="Pfam" id="PF24758">
    <property type="entry name" value="LRR_At5g56370"/>
    <property type="match status" value="1"/>
</dbReference>
<dbReference type="CDD" id="cd22160">
    <property type="entry name" value="F-box_AtFBL13-like"/>
    <property type="match status" value="1"/>
</dbReference>
<gene>
    <name evidence="2" type="ORF">LUZ62_018033</name>
</gene>
<dbReference type="SUPFAM" id="SSF81383">
    <property type="entry name" value="F-box domain"/>
    <property type="match status" value="1"/>
</dbReference>
<dbReference type="SUPFAM" id="SSF52058">
    <property type="entry name" value="L domain-like"/>
    <property type="match status" value="1"/>
</dbReference>
<keyword evidence="3" id="KW-1185">Reference proteome</keyword>
<dbReference type="InterPro" id="IPR055411">
    <property type="entry name" value="LRR_FXL15/At3g58940/PEG3-like"/>
</dbReference>
<organism evidence="2 3">
    <name type="scientific">Rhynchospora pubera</name>
    <dbReference type="NCBI Taxonomy" id="906938"/>
    <lineage>
        <taxon>Eukaryota</taxon>
        <taxon>Viridiplantae</taxon>
        <taxon>Streptophyta</taxon>
        <taxon>Embryophyta</taxon>
        <taxon>Tracheophyta</taxon>
        <taxon>Spermatophyta</taxon>
        <taxon>Magnoliopsida</taxon>
        <taxon>Liliopsida</taxon>
        <taxon>Poales</taxon>
        <taxon>Cyperaceae</taxon>
        <taxon>Cyperoideae</taxon>
        <taxon>Rhynchosporeae</taxon>
        <taxon>Rhynchospora</taxon>
    </lineage>
</organism>
<proteinExistence type="predicted"/>
<sequence>MKETVDQISSLPDDILIHILSFVATKVAVQTCILSKRWRNTWSSVPVLYFCHYNLSGGSNRCRKFEPFVNGVLANRGKLHLNTVKYYCYCTWEPSMEWLDRVSLFMPRVISVKITGAKVFKCLDSVFSCASLERLNFSLPGNYINIIRPKSVALPYLKTLNLHCVLIDDNLTKDLFLGCPALESLTLSTSEFPMSGICSNVLKILELYDCNHFNKMRVSCPRLASLRIHSSKHSIRSISLENTTTLVNAGIRLFGINQSLNGDILPNSKLLNGLSNATTLDLYFGHFSEFQEPWKENFLKCRIFNNLRSLIVRCCYYMISDFDLIACFLRRAPVLQQLTVHLWDDQRQGYEDPRQDVCFQREYLETVTIYSKRNDLWADKLATMLGIYVKTIGNIIII</sequence>
<dbReference type="Gene3D" id="3.80.10.10">
    <property type="entry name" value="Ribonuclease Inhibitor"/>
    <property type="match status" value="1"/>
</dbReference>
<dbReference type="SMART" id="SM00256">
    <property type="entry name" value="FBOX"/>
    <property type="match status" value="1"/>
</dbReference>
<dbReference type="InterPro" id="IPR001810">
    <property type="entry name" value="F-box_dom"/>
</dbReference>
<accession>A0AAV8GQ69</accession>
<comment type="caution">
    <text evidence="2">The sequence shown here is derived from an EMBL/GenBank/DDBJ whole genome shotgun (WGS) entry which is preliminary data.</text>
</comment>
<feature type="domain" description="F-box" evidence="1">
    <location>
        <begin position="11"/>
        <end position="51"/>
    </location>
</feature>
<dbReference type="PANTHER" id="PTHR34223">
    <property type="entry name" value="OS11G0201299 PROTEIN"/>
    <property type="match status" value="1"/>
</dbReference>
<dbReference type="InterPro" id="IPR053781">
    <property type="entry name" value="F-box_AtFBL13-like"/>
</dbReference>
<name>A0AAV8GQ69_9POAL</name>
<dbReference type="Pfam" id="PF00646">
    <property type="entry name" value="F-box"/>
    <property type="match status" value="1"/>
</dbReference>
<evidence type="ECO:0000313" key="2">
    <source>
        <dbReference type="EMBL" id="KAJ4805467.1"/>
    </source>
</evidence>
<dbReference type="Proteomes" id="UP001140206">
    <property type="component" value="Chromosome 1"/>
</dbReference>
<evidence type="ECO:0000259" key="1">
    <source>
        <dbReference type="SMART" id="SM00256"/>
    </source>
</evidence>
<dbReference type="InterPro" id="IPR036047">
    <property type="entry name" value="F-box-like_dom_sf"/>
</dbReference>